<proteinExistence type="predicted"/>
<organism evidence="3 4">
    <name type="scientific">Plesiocystis pacifica SIR-1</name>
    <dbReference type="NCBI Taxonomy" id="391625"/>
    <lineage>
        <taxon>Bacteria</taxon>
        <taxon>Pseudomonadati</taxon>
        <taxon>Myxococcota</taxon>
        <taxon>Polyangia</taxon>
        <taxon>Nannocystales</taxon>
        <taxon>Nannocystaceae</taxon>
        <taxon>Plesiocystis</taxon>
    </lineage>
</organism>
<keyword evidence="4" id="KW-1185">Reference proteome</keyword>
<dbReference type="PANTHER" id="PTHR33608:SF7">
    <property type="entry name" value="DUF58 DOMAIN-CONTAINING PROTEIN"/>
    <property type="match status" value="1"/>
</dbReference>
<evidence type="ECO:0000256" key="1">
    <source>
        <dbReference type="SAM" id="MobiDB-lite"/>
    </source>
</evidence>
<accession>A6G4C2</accession>
<name>A6G4C2_9BACT</name>
<feature type="domain" description="DUF58" evidence="2">
    <location>
        <begin position="51"/>
        <end position="207"/>
    </location>
</feature>
<protein>
    <recommendedName>
        <fullName evidence="2">DUF58 domain-containing protein</fullName>
    </recommendedName>
</protein>
<dbReference type="InterPro" id="IPR002881">
    <property type="entry name" value="DUF58"/>
</dbReference>
<evidence type="ECO:0000313" key="4">
    <source>
        <dbReference type="Proteomes" id="UP000005801"/>
    </source>
</evidence>
<gene>
    <name evidence="3" type="ORF">PPSIR1_03818</name>
</gene>
<feature type="region of interest" description="Disordered" evidence="1">
    <location>
        <begin position="205"/>
        <end position="224"/>
    </location>
</feature>
<dbReference type="OrthoDB" id="9776116at2"/>
<sequence>MGSDDAIARAMPPGLRAALARRALEVQRPIVGGRHGAHRSQRPGVGRDFRDYRAYVPGDDPRRLDWRAAARSQRLVVRQTESERELDLHLLVDASGAMGYGEGALGSKWALASALAMGLTSLATRQGDRVTWVSGRQGEVEGGLSRPSARRDRLREVALRCVESEHAPAGDCPWDGMLDTLATVLSPRRPALIVVVSDFLDPKAATEAEPEAGEGEGEGESAKAPDAALLRSLGVLRAAGHDLLLAQVLHRDELEFPWTRQRVRRFEDLRGRRALVEGPGASLRARYLERLEAHLRWHGRRCDREGLALVRLVAGLGEDPAERERSMVDQIVGVLGRLAGQPFAAAPVGVLAELEAHVER</sequence>
<dbReference type="RefSeq" id="WP_006971571.1">
    <property type="nucleotide sequence ID" value="NZ_ABCS01000021.1"/>
</dbReference>
<feature type="compositionally biased region" description="Acidic residues" evidence="1">
    <location>
        <begin position="208"/>
        <end position="219"/>
    </location>
</feature>
<evidence type="ECO:0000313" key="3">
    <source>
        <dbReference type="EMBL" id="EDM79234.1"/>
    </source>
</evidence>
<dbReference type="Proteomes" id="UP000005801">
    <property type="component" value="Unassembled WGS sequence"/>
</dbReference>
<dbReference type="eggNOG" id="COG1721">
    <property type="taxonomic scope" value="Bacteria"/>
</dbReference>
<dbReference type="PANTHER" id="PTHR33608">
    <property type="entry name" value="BLL2464 PROTEIN"/>
    <property type="match status" value="1"/>
</dbReference>
<dbReference type="EMBL" id="ABCS01000021">
    <property type="protein sequence ID" value="EDM79234.1"/>
    <property type="molecule type" value="Genomic_DNA"/>
</dbReference>
<reference evidence="3 4" key="1">
    <citation type="submission" date="2007-06" db="EMBL/GenBank/DDBJ databases">
        <authorList>
            <person name="Shimkets L."/>
            <person name="Ferriera S."/>
            <person name="Johnson J."/>
            <person name="Kravitz S."/>
            <person name="Beeson K."/>
            <person name="Sutton G."/>
            <person name="Rogers Y.-H."/>
            <person name="Friedman R."/>
            <person name="Frazier M."/>
            <person name="Venter J.C."/>
        </authorList>
    </citation>
    <scope>NUCLEOTIDE SEQUENCE [LARGE SCALE GENOMIC DNA]</scope>
    <source>
        <strain evidence="3 4">SIR-1</strain>
    </source>
</reference>
<dbReference type="Pfam" id="PF01882">
    <property type="entry name" value="DUF58"/>
    <property type="match status" value="1"/>
</dbReference>
<evidence type="ECO:0000259" key="2">
    <source>
        <dbReference type="Pfam" id="PF01882"/>
    </source>
</evidence>
<dbReference type="STRING" id="391625.PPSIR1_03818"/>
<comment type="caution">
    <text evidence="3">The sequence shown here is derived from an EMBL/GenBank/DDBJ whole genome shotgun (WGS) entry which is preliminary data.</text>
</comment>
<dbReference type="AlphaFoldDB" id="A6G4C2"/>